<accession>A0A133V2P1</accession>
<dbReference type="Proteomes" id="UP000070341">
    <property type="component" value="Unassembled WGS sequence"/>
</dbReference>
<organism evidence="1 2">
    <name type="scientific">candidate division MSBL1 archaeon SCGC-AAA259M10</name>
    <dbReference type="NCBI Taxonomy" id="1698270"/>
    <lineage>
        <taxon>Archaea</taxon>
        <taxon>Methanobacteriati</taxon>
        <taxon>Methanobacteriota</taxon>
        <taxon>candidate division MSBL1</taxon>
    </lineage>
</organism>
<name>A0A133V2P1_9EURY</name>
<sequence length="134" mass="15865">MSGEWRFLCEDCKIEVNLPSEEQFSLQRISELSEDELRECSRSVERLKNLRKRVETEIPVLNRLGVLLSFFLEHHDHDTRLYRSDQNVETESLPWFEKWSWREDPNALKPTAVVKEGWERGLSLAEVMQNGSED</sequence>
<keyword evidence="2" id="KW-1185">Reference proteome</keyword>
<proteinExistence type="predicted"/>
<comment type="caution">
    <text evidence="1">The sequence shown here is derived from an EMBL/GenBank/DDBJ whole genome shotgun (WGS) entry which is preliminary data.</text>
</comment>
<reference evidence="1 2" key="1">
    <citation type="journal article" date="2016" name="Sci. Rep.">
        <title>Metabolic traits of an uncultured archaeal lineage -MSBL1- from brine pools of the Red Sea.</title>
        <authorList>
            <person name="Mwirichia R."/>
            <person name="Alam I."/>
            <person name="Rashid M."/>
            <person name="Vinu M."/>
            <person name="Ba-Alawi W."/>
            <person name="Anthony Kamau A."/>
            <person name="Kamanda Ngugi D."/>
            <person name="Goker M."/>
            <person name="Klenk H.P."/>
            <person name="Bajic V."/>
            <person name="Stingl U."/>
        </authorList>
    </citation>
    <scope>NUCLEOTIDE SEQUENCE [LARGE SCALE GENOMIC DNA]</scope>
    <source>
        <strain evidence="1">SCGC-AAA259M10</strain>
    </source>
</reference>
<dbReference type="EMBL" id="LHXU01000005">
    <property type="protein sequence ID" value="KXB00718.1"/>
    <property type="molecule type" value="Genomic_DNA"/>
</dbReference>
<protein>
    <submittedName>
        <fullName evidence="1">Uncharacterized protein</fullName>
    </submittedName>
</protein>
<gene>
    <name evidence="1" type="ORF">AKJ40_00730</name>
</gene>
<dbReference type="AlphaFoldDB" id="A0A133V2P1"/>
<evidence type="ECO:0000313" key="2">
    <source>
        <dbReference type="Proteomes" id="UP000070341"/>
    </source>
</evidence>
<evidence type="ECO:0000313" key="1">
    <source>
        <dbReference type="EMBL" id="KXB00718.1"/>
    </source>
</evidence>